<evidence type="ECO:0000256" key="3">
    <source>
        <dbReference type="ARBA" id="ARBA00022989"/>
    </source>
</evidence>
<feature type="transmembrane region" description="Helical" evidence="5">
    <location>
        <begin position="96"/>
        <end position="113"/>
    </location>
</feature>
<dbReference type="EnsemblBacteria" id="AAR36184">
    <property type="protein sequence ID" value="AAR36184"/>
    <property type="gene ID" value="GSU2790"/>
</dbReference>
<reference evidence="6 7" key="2">
    <citation type="journal article" date="2012" name="BMC Genomics">
        <title>Comparative genomic analysis of Geobacter sulfurreducens KN400, a strain with enhanced capacity for extracellular electron transfer and electricity production.</title>
        <authorList>
            <person name="Butler J.E."/>
            <person name="Young N.D."/>
            <person name="Aklujkar M."/>
            <person name="Lovley D.R."/>
        </authorList>
    </citation>
    <scope>NUCLEOTIDE SEQUENCE [LARGE SCALE GENOMIC DNA]</scope>
    <source>
        <strain evidence="7">ATCC 51573 / DSM 12127 / PCA</strain>
    </source>
</reference>
<dbReference type="InterPro" id="IPR036640">
    <property type="entry name" value="ABC1_TM_sf"/>
</dbReference>
<gene>
    <name evidence="6" type="ordered locus">GSU2790</name>
</gene>
<keyword evidence="3 5" id="KW-1133">Transmembrane helix</keyword>
<sequence length="140" mass="15803">MDTYMIDAELEHYLGERLSSSSRQALCRLHVRACARFHGAELEEYRRRLRAHARAYARLGRMLQSPFRHMETALFLSSFTLFVAGIIMVVNGDLSALVACGTAAGLVGMIECARKLAGHWHRYGVMEAVYRELEEQLANG</sequence>
<dbReference type="InParanoid" id="Q749F3"/>
<dbReference type="AlphaFoldDB" id="Q749F3"/>
<keyword evidence="7" id="KW-1185">Reference proteome</keyword>
<evidence type="ECO:0000256" key="5">
    <source>
        <dbReference type="SAM" id="Phobius"/>
    </source>
</evidence>
<dbReference type="NCBIfam" id="NF045710">
    <property type="entry name" value="GSU0071_fam"/>
    <property type="match status" value="1"/>
</dbReference>
<dbReference type="GO" id="GO:0005524">
    <property type="term" value="F:ATP binding"/>
    <property type="evidence" value="ECO:0007669"/>
    <property type="project" value="InterPro"/>
</dbReference>
<evidence type="ECO:0000256" key="1">
    <source>
        <dbReference type="ARBA" id="ARBA00004651"/>
    </source>
</evidence>
<feature type="transmembrane region" description="Helical" evidence="5">
    <location>
        <begin position="72"/>
        <end position="90"/>
    </location>
</feature>
<dbReference type="EMBL" id="AE017180">
    <property type="protein sequence ID" value="AAR36184.1"/>
    <property type="molecule type" value="Genomic_DNA"/>
</dbReference>
<evidence type="ECO:0000256" key="4">
    <source>
        <dbReference type="ARBA" id="ARBA00023136"/>
    </source>
</evidence>
<dbReference type="RefSeq" id="WP_010943417.1">
    <property type="nucleotide sequence ID" value="NC_002939.5"/>
</dbReference>
<dbReference type="OrthoDB" id="5396277at2"/>
<dbReference type="GO" id="GO:0005886">
    <property type="term" value="C:plasma membrane"/>
    <property type="evidence" value="ECO:0007669"/>
    <property type="project" value="UniProtKB-SubCell"/>
</dbReference>
<protein>
    <submittedName>
        <fullName evidence="6">Uncharacterized protein</fullName>
    </submittedName>
</protein>
<reference evidence="6 7" key="1">
    <citation type="journal article" date="2003" name="Science">
        <title>Genome of Geobacter sulfurreducens: metal reduction in subsurface environments.</title>
        <authorList>
            <person name="Methe B.A."/>
            <person name="Nelson K.E."/>
            <person name="Eisen J.A."/>
            <person name="Paulsen I.T."/>
            <person name="Nelson W."/>
            <person name="Heidelberg J.F."/>
            <person name="Wu D."/>
            <person name="Wu M."/>
            <person name="Ward N."/>
            <person name="Beanan M.J."/>
            <person name="Dodson R.J."/>
            <person name="Madupu R."/>
            <person name="Brinkac L.M."/>
            <person name="Daugherty S.C."/>
            <person name="DeBoy R.T."/>
            <person name="Durkin A.S."/>
            <person name="Gwinn M."/>
            <person name="Kolonay J.F."/>
            <person name="Sullivan S.A."/>
            <person name="Haft D.H."/>
            <person name="Selengut J."/>
            <person name="Davidsen T.M."/>
            <person name="Zafar N."/>
            <person name="White O."/>
            <person name="Tran B."/>
            <person name="Romero C."/>
            <person name="Forberger H.A."/>
            <person name="Weidman J."/>
            <person name="Khouri H."/>
            <person name="Feldblyum T.V."/>
            <person name="Utterback T.R."/>
            <person name="Van Aken S.E."/>
            <person name="Lovley D.R."/>
            <person name="Fraser C.M."/>
        </authorList>
    </citation>
    <scope>NUCLEOTIDE SEQUENCE [LARGE SCALE GENOMIC DNA]</scope>
    <source>
        <strain evidence="7">ATCC 51573 / DSM 12127 / PCA</strain>
    </source>
</reference>
<dbReference type="Proteomes" id="UP000000577">
    <property type="component" value="Chromosome"/>
</dbReference>
<proteinExistence type="predicted"/>
<dbReference type="SUPFAM" id="SSF90123">
    <property type="entry name" value="ABC transporter transmembrane region"/>
    <property type="match status" value="1"/>
</dbReference>
<dbReference type="DNASU" id="2686955"/>
<dbReference type="KEGG" id="gsu:GSU2790"/>
<comment type="subcellular location">
    <subcellularLocation>
        <location evidence="1">Cell membrane</location>
        <topology evidence="1">Multi-pass membrane protein</topology>
    </subcellularLocation>
</comment>
<dbReference type="HOGENOM" id="CLU_1803416_0_0_7"/>
<evidence type="ECO:0000313" key="7">
    <source>
        <dbReference type="Proteomes" id="UP000000577"/>
    </source>
</evidence>
<evidence type="ECO:0000256" key="2">
    <source>
        <dbReference type="ARBA" id="ARBA00022692"/>
    </source>
</evidence>
<dbReference type="PATRIC" id="fig|243231.5.peg.2811"/>
<dbReference type="STRING" id="243231.GSU2790"/>
<accession>Q749F3</accession>
<organism evidence="6 7">
    <name type="scientific">Geobacter sulfurreducens (strain ATCC 51573 / DSM 12127 / PCA)</name>
    <dbReference type="NCBI Taxonomy" id="243231"/>
    <lineage>
        <taxon>Bacteria</taxon>
        <taxon>Pseudomonadati</taxon>
        <taxon>Thermodesulfobacteriota</taxon>
        <taxon>Desulfuromonadia</taxon>
        <taxon>Geobacterales</taxon>
        <taxon>Geobacteraceae</taxon>
        <taxon>Geobacter</taxon>
    </lineage>
</organism>
<evidence type="ECO:0000313" key="6">
    <source>
        <dbReference type="EMBL" id="AAR36184.1"/>
    </source>
</evidence>
<keyword evidence="4 5" id="KW-0472">Membrane</keyword>
<keyword evidence="2 5" id="KW-0812">Transmembrane</keyword>
<name>Q749F3_GEOSL</name>